<name>A0A0A6UC91_ACTUT</name>
<evidence type="ECO:0000313" key="2">
    <source>
        <dbReference type="EMBL" id="KHD72693.1"/>
    </source>
</evidence>
<dbReference type="RefSeq" id="WP_043533401.1">
    <property type="nucleotide sequence ID" value="NZ_BAABKU010000003.1"/>
</dbReference>
<comment type="caution">
    <text evidence="2">The sequence shown here is derived from an EMBL/GenBank/DDBJ whole genome shotgun (WGS) entry which is preliminary data.</text>
</comment>
<feature type="region of interest" description="Disordered" evidence="1">
    <location>
        <begin position="130"/>
        <end position="163"/>
    </location>
</feature>
<reference evidence="2 3" key="1">
    <citation type="submission" date="2014-10" db="EMBL/GenBank/DDBJ databases">
        <title>Draft genome sequence of Actinoplanes utahensis NRRL 12052.</title>
        <authorList>
            <person name="Velasco-Bucheli B."/>
            <person name="del Cerro C."/>
            <person name="Hormigo D."/>
            <person name="Garcia J.L."/>
            <person name="Acebal C."/>
            <person name="Arroyo M."/>
            <person name="de la Mata I."/>
        </authorList>
    </citation>
    <scope>NUCLEOTIDE SEQUENCE [LARGE SCALE GENOMIC DNA]</scope>
    <source>
        <strain evidence="2 3">NRRL 12052</strain>
    </source>
</reference>
<organism evidence="2 3">
    <name type="scientific">Actinoplanes utahensis</name>
    <dbReference type="NCBI Taxonomy" id="1869"/>
    <lineage>
        <taxon>Bacteria</taxon>
        <taxon>Bacillati</taxon>
        <taxon>Actinomycetota</taxon>
        <taxon>Actinomycetes</taxon>
        <taxon>Micromonosporales</taxon>
        <taxon>Micromonosporaceae</taxon>
        <taxon>Actinoplanes</taxon>
    </lineage>
</organism>
<evidence type="ECO:0000256" key="1">
    <source>
        <dbReference type="SAM" id="MobiDB-lite"/>
    </source>
</evidence>
<sequence>MPEARDSSGTWLGNVDYTDFGAIEADIAAMEQFAAQLKADIQNNFAPYAEAVSTTMTEPLPETTYYDLHLFLYSHDQAQIATQMNVAVYTDGTYQFADAASGISRQYRGSDAFSSAKLSDVEAAFKSTAPSLNPADIRSGTGTSGSGTGTGETFTEIPSSGGA</sequence>
<evidence type="ECO:0000313" key="3">
    <source>
        <dbReference type="Proteomes" id="UP000054537"/>
    </source>
</evidence>
<keyword evidence="3" id="KW-1185">Reference proteome</keyword>
<gene>
    <name evidence="2" type="ORF">MB27_40470</name>
</gene>
<dbReference type="STRING" id="1869.MB27_40470"/>
<accession>A0A0A6UC91</accession>
<protein>
    <submittedName>
        <fullName evidence="2">Uncharacterized protein</fullName>
    </submittedName>
</protein>
<dbReference type="AlphaFoldDB" id="A0A0A6UC91"/>
<dbReference type="Proteomes" id="UP000054537">
    <property type="component" value="Unassembled WGS sequence"/>
</dbReference>
<dbReference type="EMBL" id="JRTT01000137">
    <property type="protein sequence ID" value="KHD72693.1"/>
    <property type="molecule type" value="Genomic_DNA"/>
</dbReference>
<proteinExistence type="predicted"/>
<dbReference type="OrthoDB" id="3381875at2"/>